<dbReference type="FunFam" id="3.40.50.2300:FF:000113">
    <property type="entry name" value="Low molecular weight protein-tyrosine-phosphatase"/>
    <property type="match status" value="1"/>
</dbReference>
<organism evidence="8 9">
    <name type="scientific">Robertmurraya kyonggiensis</name>
    <dbReference type="NCBI Taxonomy" id="1037680"/>
    <lineage>
        <taxon>Bacteria</taxon>
        <taxon>Bacillati</taxon>
        <taxon>Bacillota</taxon>
        <taxon>Bacilli</taxon>
        <taxon>Bacillales</taxon>
        <taxon>Bacillaceae</taxon>
        <taxon>Robertmurraya</taxon>
    </lineage>
</organism>
<evidence type="ECO:0000256" key="4">
    <source>
        <dbReference type="ARBA" id="ARBA00022912"/>
    </source>
</evidence>
<comment type="similarity">
    <text evidence="1">Belongs to the low molecular weight phosphotyrosine protein phosphatase family.</text>
</comment>
<evidence type="ECO:0000256" key="5">
    <source>
        <dbReference type="ARBA" id="ARBA00051722"/>
    </source>
</evidence>
<dbReference type="PANTHER" id="PTHR11717">
    <property type="entry name" value="LOW MOLECULAR WEIGHT PROTEIN TYROSINE PHOSPHATASE"/>
    <property type="match status" value="1"/>
</dbReference>
<dbReference type="SUPFAM" id="SSF52788">
    <property type="entry name" value="Phosphotyrosine protein phosphatases I"/>
    <property type="match status" value="1"/>
</dbReference>
<feature type="domain" description="Phosphotyrosine protein phosphatase I" evidence="7">
    <location>
        <begin position="2"/>
        <end position="149"/>
    </location>
</feature>
<feature type="active site" description="Proton donor" evidence="6">
    <location>
        <position position="125"/>
    </location>
</feature>
<gene>
    <name evidence="8" type="ORF">FA727_15055</name>
</gene>
<sequence>MVKVLFVCLGNICRSPMAEAMFRHEVKREGLEKMIQVDSAGTGDWHVGQPPHQGTLNILEKNSISAAGLRARQIHEQDLDEFEYIIAMDSDNKRNIEMLKTAYPKAKIEVLLDFVPSTQEKNVPDPYYTGNFQEVFDLVEQGCKNLLEHIKTTDLNGKEGHANEYQ</sequence>
<name>A0A4U1D3A2_9BACI</name>
<evidence type="ECO:0000313" key="8">
    <source>
        <dbReference type="EMBL" id="TKC16268.1"/>
    </source>
</evidence>
<keyword evidence="9" id="KW-1185">Reference proteome</keyword>
<dbReference type="InterPro" id="IPR050438">
    <property type="entry name" value="LMW_PTPase"/>
</dbReference>
<evidence type="ECO:0000256" key="2">
    <source>
        <dbReference type="ARBA" id="ARBA00013064"/>
    </source>
</evidence>
<feature type="active site" evidence="6">
    <location>
        <position position="14"/>
    </location>
</feature>
<protein>
    <recommendedName>
        <fullName evidence="2">protein-tyrosine-phosphatase</fullName>
        <ecNumber evidence="2">3.1.3.48</ecNumber>
    </recommendedName>
</protein>
<feature type="active site" description="Nucleophile" evidence="6">
    <location>
        <position position="8"/>
    </location>
</feature>
<dbReference type="GO" id="GO:0004725">
    <property type="term" value="F:protein tyrosine phosphatase activity"/>
    <property type="evidence" value="ECO:0007669"/>
    <property type="project" value="UniProtKB-EC"/>
</dbReference>
<comment type="caution">
    <text evidence="8">The sequence shown here is derived from an EMBL/GenBank/DDBJ whole genome shotgun (WGS) entry which is preliminary data.</text>
</comment>
<dbReference type="InterPro" id="IPR017867">
    <property type="entry name" value="Tyr_phospatase_low_mol_wt"/>
</dbReference>
<evidence type="ECO:0000256" key="6">
    <source>
        <dbReference type="PIRSR" id="PIRSR617867-1"/>
    </source>
</evidence>
<dbReference type="CDD" id="cd16343">
    <property type="entry name" value="LMWPTP"/>
    <property type="match status" value="1"/>
</dbReference>
<accession>A0A4U1D3A2</accession>
<dbReference type="OrthoDB" id="9784339at2"/>
<dbReference type="Proteomes" id="UP000307756">
    <property type="component" value="Unassembled WGS sequence"/>
</dbReference>
<evidence type="ECO:0000256" key="1">
    <source>
        <dbReference type="ARBA" id="ARBA00011063"/>
    </source>
</evidence>
<dbReference type="RefSeq" id="WP_136832157.1">
    <property type="nucleotide sequence ID" value="NZ_SWBM01000003.1"/>
</dbReference>
<dbReference type="EC" id="3.1.3.48" evidence="2"/>
<proteinExistence type="inferred from homology"/>
<evidence type="ECO:0000313" key="9">
    <source>
        <dbReference type="Proteomes" id="UP000307756"/>
    </source>
</evidence>
<evidence type="ECO:0000259" key="7">
    <source>
        <dbReference type="SMART" id="SM00226"/>
    </source>
</evidence>
<keyword evidence="3" id="KW-0378">Hydrolase</keyword>
<dbReference type="Pfam" id="PF01451">
    <property type="entry name" value="LMWPc"/>
    <property type="match status" value="1"/>
</dbReference>
<dbReference type="PRINTS" id="PR00719">
    <property type="entry name" value="LMWPTPASE"/>
</dbReference>
<reference evidence="8 9" key="1">
    <citation type="journal article" date="2011" name="J. Microbiol.">
        <title>Bacillus kyonggiensis sp. nov., isolated from soil of a lettuce field.</title>
        <authorList>
            <person name="Dong K."/>
            <person name="Lee S."/>
        </authorList>
    </citation>
    <scope>NUCLEOTIDE SEQUENCE [LARGE SCALE GENOMIC DNA]</scope>
    <source>
        <strain evidence="8 9">NB22</strain>
    </source>
</reference>
<evidence type="ECO:0000256" key="3">
    <source>
        <dbReference type="ARBA" id="ARBA00022801"/>
    </source>
</evidence>
<comment type="catalytic activity">
    <reaction evidence="5">
        <text>O-phospho-L-tyrosyl-[protein] + H2O = L-tyrosyl-[protein] + phosphate</text>
        <dbReference type="Rhea" id="RHEA:10684"/>
        <dbReference type="Rhea" id="RHEA-COMP:10136"/>
        <dbReference type="Rhea" id="RHEA-COMP:20101"/>
        <dbReference type="ChEBI" id="CHEBI:15377"/>
        <dbReference type="ChEBI" id="CHEBI:43474"/>
        <dbReference type="ChEBI" id="CHEBI:46858"/>
        <dbReference type="ChEBI" id="CHEBI:61978"/>
        <dbReference type="EC" id="3.1.3.48"/>
    </reaction>
</comment>
<dbReference type="EMBL" id="SWBM01000003">
    <property type="protein sequence ID" value="TKC16268.1"/>
    <property type="molecule type" value="Genomic_DNA"/>
</dbReference>
<dbReference type="InterPro" id="IPR036196">
    <property type="entry name" value="Ptyr_pPase_sf"/>
</dbReference>
<dbReference type="AlphaFoldDB" id="A0A4U1D3A2"/>
<keyword evidence="4" id="KW-0904">Protein phosphatase</keyword>
<dbReference type="Gene3D" id="3.40.50.2300">
    <property type="match status" value="1"/>
</dbReference>
<dbReference type="SMART" id="SM00226">
    <property type="entry name" value="LMWPc"/>
    <property type="match status" value="1"/>
</dbReference>
<dbReference type="InterPro" id="IPR023485">
    <property type="entry name" value="Ptyr_pPase"/>
</dbReference>
<dbReference type="PANTHER" id="PTHR11717:SF7">
    <property type="entry name" value="LOW MOLECULAR WEIGHT PHOSPHOTYROSINE PROTEIN PHOSPHATASE"/>
    <property type="match status" value="1"/>
</dbReference>